<evidence type="ECO:0000313" key="1">
    <source>
        <dbReference type="EMBL" id="CBG89368.1"/>
    </source>
</evidence>
<proteinExistence type="predicted"/>
<protein>
    <submittedName>
        <fullName evidence="1">Hypothetical prophage protein</fullName>
    </submittedName>
</protein>
<dbReference type="AlphaFoldDB" id="D2TUU9"/>
<organism evidence="1 2">
    <name type="scientific">Citrobacter rodentium (strain ICC168)</name>
    <name type="common">Citrobacter freundii biotype 4280</name>
    <dbReference type="NCBI Taxonomy" id="637910"/>
    <lineage>
        <taxon>Bacteria</taxon>
        <taxon>Pseudomonadati</taxon>
        <taxon>Pseudomonadota</taxon>
        <taxon>Gammaproteobacteria</taxon>
        <taxon>Enterobacterales</taxon>
        <taxon>Enterobacteriaceae</taxon>
        <taxon>Citrobacter</taxon>
    </lineage>
</organism>
<dbReference type="HOGENOM" id="CLU_3097128_0_0_6"/>
<gene>
    <name evidence="1" type="ordered locus">ROD_26222</name>
</gene>
<accession>D2TUU9</accession>
<dbReference type="STRING" id="637910.ROD_26222"/>
<reference evidence="1 2" key="1">
    <citation type="journal article" date="2010" name="J. Bacteriol.">
        <title>The Citrobacter rodentium genome sequence reveals convergent evolution with human pathogenic Escherichia coli.</title>
        <authorList>
            <person name="Petty N.K."/>
            <person name="Bulgin R."/>
            <person name="Crepin V.F."/>
            <person name="Cerdeno-Tarraga A.M."/>
            <person name="Schroeder G.N."/>
            <person name="Quail M.A."/>
            <person name="Lennard N."/>
            <person name="Corton C."/>
            <person name="Barron A."/>
            <person name="Clark L."/>
            <person name="Toribio A.L."/>
            <person name="Parkhill J."/>
            <person name="Dougan G."/>
            <person name="Frankel G."/>
            <person name="Thomson N.R."/>
        </authorList>
    </citation>
    <scope>NUCLEOTIDE SEQUENCE [LARGE SCALE GENOMIC DNA]</scope>
    <source>
        <strain evidence="1 2">ICC168</strain>
    </source>
</reference>
<name>D2TUU9_CITRI</name>
<keyword evidence="2" id="KW-1185">Reference proteome</keyword>
<dbReference type="EMBL" id="FN543502">
    <property type="protein sequence ID" value="CBG89368.1"/>
    <property type="molecule type" value="Genomic_DNA"/>
</dbReference>
<sequence length="51" mass="5778">MSGSIPDTTKRWQWAGKRSVQFGHRQCSLRCGVYKRIAAPVDAKTRKSTEP</sequence>
<dbReference type="Proteomes" id="UP000001889">
    <property type="component" value="Chromosome"/>
</dbReference>
<evidence type="ECO:0000313" key="2">
    <source>
        <dbReference type="Proteomes" id="UP000001889"/>
    </source>
</evidence>
<dbReference type="KEGG" id="cro:ROD_26222"/>